<dbReference type="GeneID" id="30024598"/>
<evidence type="ECO:0000256" key="1">
    <source>
        <dbReference type="SAM" id="SignalP"/>
    </source>
</evidence>
<dbReference type="RefSeq" id="XP_018700991.1">
    <property type="nucleotide sequence ID" value="XM_018851909.1"/>
</dbReference>
<dbReference type="SUPFAM" id="SSF56300">
    <property type="entry name" value="Metallo-dependent phosphatases"/>
    <property type="match status" value="1"/>
</dbReference>
<dbReference type="CDD" id="cd07383">
    <property type="entry name" value="MPP_Dcr2"/>
    <property type="match status" value="1"/>
</dbReference>
<dbReference type="STRING" id="1081104.A0A162IB95"/>
<protein>
    <submittedName>
        <fullName evidence="2">Metallophosphoesterase</fullName>
    </submittedName>
</protein>
<dbReference type="GO" id="GO:0005737">
    <property type="term" value="C:cytoplasm"/>
    <property type="evidence" value="ECO:0007669"/>
    <property type="project" value="TreeGrafter"/>
</dbReference>
<evidence type="ECO:0000313" key="2">
    <source>
        <dbReference type="EMBL" id="OAA54705.1"/>
    </source>
</evidence>
<sequence>MSVAILSLLLPLAAGVPLQEPPVASRPLTFDKDGNFQISVFEDLHFGENAWDPWGPEQDINSVKVLNNVLDKETPQLAVLNGDLITGENAFVHNGSVYVDQIVKPIVDRDLLWASTYGNHDSDFNLSSASTWAREKAYPNCRTGRMVPGRNAGVSNYYLPVYPRRCCRRPGERQCAPELLLWFFDSRGGFYFQETHPDGSRVGQPGWVDQSVVDWFQATNAELTAQFGRVIPSLGFVHIPPYVFQAIQKERGRNSIDPNTNPGINDDYLLAPQAQGWCPDGTNDGSCAYGGQDVPFMRAIASTPGMIGLFSGHDHGDTWCYKWDRLVPDTTVTGNGVNLCFGQHSGYGGYGNWVRGARQIRVNRAQLRRASNWTAETWIRLENGATVGAVVLNSTFNQDRYPPTKDDKTYCPTCNYTIITPHPKASVANKLLQEPSHGEWEAGVELKK</sequence>
<dbReference type="PANTHER" id="PTHR32440">
    <property type="entry name" value="PHOSPHATASE DCR2-RELATED-RELATED"/>
    <property type="match status" value="1"/>
</dbReference>
<dbReference type="GO" id="GO:0016788">
    <property type="term" value="F:hydrolase activity, acting on ester bonds"/>
    <property type="evidence" value="ECO:0007669"/>
    <property type="project" value="TreeGrafter"/>
</dbReference>
<dbReference type="InterPro" id="IPR029052">
    <property type="entry name" value="Metallo-depent_PP-like"/>
</dbReference>
<keyword evidence="3" id="KW-1185">Reference proteome</keyword>
<dbReference type="AlphaFoldDB" id="A0A162IB95"/>
<dbReference type="OrthoDB" id="783096at2759"/>
<dbReference type="Gene3D" id="3.60.21.10">
    <property type="match status" value="1"/>
</dbReference>
<name>A0A162IB95_CORFA</name>
<feature type="chain" id="PRO_5011955347" evidence="1">
    <location>
        <begin position="16"/>
        <end position="448"/>
    </location>
</feature>
<comment type="caution">
    <text evidence="2">The sequence shown here is derived from an EMBL/GenBank/DDBJ whole genome shotgun (WGS) entry which is preliminary data.</text>
</comment>
<keyword evidence="1" id="KW-0732">Signal</keyword>
<proteinExistence type="predicted"/>
<dbReference type="PANTHER" id="PTHR32440:SF11">
    <property type="entry name" value="METALLOPHOSPHOESTERASE DOMAIN-CONTAINING PROTEIN"/>
    <property type="match status" value="1"/>
</dbReference>
<organism evidence="2 3">
    <name type="scientific">Cordyceps fumosorosea (strain ARSEF 2679)</name>
    <name type="common">Isaria fumosorosea</name>
    <dbReference type="NCBI Taxonomy" id="1081104"/>
    <lineage>
        <taxon>Eukaryota</taxon>
        <taxon>Fungi</taxon>
        <taxon>Dikarya</taxon>
        <taxon>Ascomycota</taxon>
        <taxon>Pezizomycotina</taxon>
        <taxon>Sordariomycetes</taxon>
        <taxon>Hypocreomycetidae</taxon>
        <taxon>Hypocreales</taxon>
        <taxon>Cordycipitaceae</taxon>
        <taxon>Cordyceps</taxon>
    </lineage>
</organism>
<dbReference type="Proteomes" id="UP000076744">
    <property type="component" value="Unassembled WGS sequence"/>
</dbReference>
<feature type="signal peptide" evidence="1">
    <location>
        <begin position="1"/>
        <end position="15"/>
    </location>
</feature>
<gene>
    <name evidence="2" type="ORF">ISF_08306</name>
</gene>
<accession>A0A162IB95</accession>
<dbReference type="EMBL" id="AZHB01000028">
    <property type="protein sequence ID" value="OAA54705.1"/>
    <property type="molecule type" value="Genomic_DNA"/>
</dbReference>
<evidence type="ECO:0000313" key="3">
    <source>
        <dbReference type="Proteomes" id="UP000076744"/>
    </source>
</evidence>
<reference evidence="2 3" key="1">
    <citation type="journal article" date="2016" name="Genome Biol. Evol.">
        <title>Divergent and convergent evolution of fungal pathogenicity.</title>
        <authorList>
            <person name="Shang Y."/>
            <person name="Xiao G."/>
            <person name="Zheng P."/>
            <person name="Cen K."/>
            <person name="Zhan S."/>
            <person name="Wang C."/>
        </authorList>
    </citation>
    <scope>NUCLEOTIDE SEQUENCE [LARGE SCALE GENOMIC DNA]</scope>
    <source>
        <strain evidence="2 3">ARSEF 2679</strain>
    </source>
</reference>